<accession>A0AA42DMW7</accession>
<organism evidence="5 6">
    <name type="scientific">Holtiella tumoricola</name>
    <dbReference type="NCBI Taxonomy" id="3018743"/>
    <lineage>
        <taxon>Bacteria</taxon>
        <taxon>Bacillati</taxon>
        <taxon>Bacillota</taxon>
        <taxon>Clostridia</taxon>
        <taxon>Lachnospirales</taxon>
        <taxon>Cellulosilyticaceae</taxon>
        <taxon>Holtiella</taxon>
    </lineage>
</organism>
<dbReference type="AlphaFoldDB" id="A0AA42DMW7"/>
<name>A0AA42DMW7_9FIRM</name>
<evidence type="ECO:0000313" key="5">
    <source>
        <dbReference type="EMBL" id="MDA3731950.1"/>
    </source>
</evidence>
<protein>
    <submittedName>
        <fullName evidence="5">Substrate-binding domain-containing protein</fullName>
    </submittedName>
</protein>
<feature type="domain" description="Periplasmic binding protein" evidence="4">
    <location>
        <begin position="45"/>
        <end position="294"/>
    </location>
</feature>
<evidence type="ECO:0000313" key="6">
    <source>
        <dbReference type="Proteomes" id="UP001169242"/>
    </source>
</evidence>
<dbReference type="InterPro" id="IPR025997">
    <property type="entry name" value="SBP_2_dom"/>
</dbReference>
<dbReference type="PANTHER" id="PTHR46847">
    <property type="entry name" value="D-ALLOSE-BINDING PERIPLASMIC PROTEIN-RELATED"/>
    <property type="match status" value="1"/>
</dbReference>
<evidence type="ECO:0000256" key="2">
    <source>
        <dbReference type="ARBA" id="ARBA00007639"/>
    </source>
</evidence>
<evidence type="ECO:0000256" key="1">
    <source>
        <dbReference type="ARBA" id="ARBA00004196"/>
    </source>
</evidence>
<dbReference type="Pfam" id="PF13407">
    <property type="entry name" value="Peripla_BP_4"/>
    <property type="match status" value="1"/>
</dbReference>
<sequence length="320" mass="35532">MKYKLAIMLILVIVTLTGCRLSFVMQGEQIANKKHIPRKFGATYMNMNNPYFIALDNSMELALAANGDILITRDPAQDQEKQNAQIEEMIEEGVVAIFINPVDWKTIKPALEQCYEAGVAVFNIDTYVYDLDYVVACILSDNYSAGVQIAQDIMQKKDGARIAIINHNNVNSTALRVQGFLDTIEGYEEYEVVYQKSGTAELEVAMEITKEMIDEGITFDVILGGNDPTALGALAALQLRGVNFEDILIYGTDGSPDGKTMIEKGYLEGTSAQFPIEIGRRAVELAYQYLEGEEIEGEIIIPVELITRDNLASFDPDGWQ</sequence>
<dbReference type="EMBL" id="JAQIFT010000043">
    <property type="protein sequence ID" value="MDA3731950.1"/>
    <property type="molecule type" value="Genomic_DNA"/>
</dbReference>
<dbReference type="Proteomes" id="UP001169242">
    <property type="component" value="Unassembled WGS sequence"/>
</dbReference>
<dbReference type="SUPFAM" id="SSF53822">
    <property type="entry name" value="Periplasmic binding protein-like I"/>
    <property type="match status" value="1"/>
</dbReference>
<dbReference type="InterPro" id="IPR028082">
    <property type="entry name" value="Peripla_BP_I"/>
</dbReference>
<comment type="similarity">
    <text evidence="2">Belongs to the bacterial solute-binding protein 2 family.</text>
</comment>
<comment type="subcellular location">
    <subcellularLocation>
        <location evidence="1">Cell envelope</location>
    </subcellularLocation>
</comment>
<dbReference type="PROSITE" id="PS51257">
    <property type="entry name" value="PROKAR_LIPOPROTEIN"/>
    <property type="match status" value="1"/>
</dbReference>
<dbReference type="RefSeq" id="WP_271012256.1">
    <property type="nucleotide sequence ID" value="NZ_JAQIFT010000043.1"/>
</dbReference>
<keyword evidence="3" id="KW-0732">Signal</keyword>
<comment type="caution">
    <text evidence="5">The sequence shown here is derived from an EMBL/GenBank/DDBJ whole genome shotgun (WGS) entry which is preliminary data.</text>
</comment>
<dbReference type="Gene3D" id="3.40.50.2300">
    <property type="match status" value="2"/>
</dbReference>
<evidence type="ECO:0000259" key="4">
    <source>
        <dbReference type="Pfam" id="PF13407"/>
    </source>
</evidence>
<proteinExistence type="inferred from homology"/>
<dbReference type="GO" id="GO:0030246">
    <property type="term" value="F:carbohydrate binding"/>
    <property type="evidence" value="ECO:0007669"/>
    <property type="project" value="UniProtKB-ARBA"/>
</dbReference>
<reference evidence="5" key="1">
    <citation type="journal article" date="2023" name="Int. J. Syst. Evol. Microbiol.">
        <title>&lt;i&gt;Holtiella tumoricola&lt;/i&gt; gen. nov. sp. nov., isolated from a human clinical sample.</title>
        <authorList>
            <person name="Allen-Vercoe E."/>
            <person name="Daigneault M.C."/>
            <person name="Vancuren S.J."/>
            <person name="Cochrane K."/>
            <person name="O'Neal L.L."/>
            <person name="Sankaranarayanan K."/>
            <person name="Lawson P.A."/>
        </authorList>
    </citation>
    <scope>NUCLEOTIDE SEQUENCE</scope>
    <source>
        <strain evidence="5">CC70A</strain>
    </source>
</reference>
<keyword evidence="6" id="KW-1185">Reference proteome</keyword>
<gene>
    <name evidence="5" type="ORF">PBV87_10710</name>
</gene>
<evidence type="ECO:0000256" key="3">
    <source>
        <dbReference type="ARBA" id="ARBA00022729"/>
    </source>
</evidence>
<dbReference type="PANTHER" id="PTHR46847:SF1">
    <property type="entry name" value="D-ALLOSE-BINDING PERIPLASMIC PROTEIN-RELATED"/>
    <property type="match status" value="1"/>
</dbReference>
<dbReference type="GO" id="GO:0030313">
    <property type="term" value="C:cell envelope"/>
    <property type="evidence" value="ECO:0007669"/>
    <property type="project" value="UniProtKB-SubCell"/>
</dbReference>